<name>A0A5N3SD33_9VIBR</name>
<protein>
    <submittedName>
        <fullName evidence="2">Tyrosine-type recombinase/integrase</fullName>
    </submittedName>
</protein>
<comment type="caution">
    <text evidence="2">The sequence shown here is derived from an EMBL/GenBank/DDBJ whole genome shotgun (WGS) entry which is preliminary data.</text>
</comment>
<dbReference type="AlphaFoldDB" id="A0A5N3SD33"/>
<evidence type="ECO:0000256" key="1">
    <source>
        <dbReference type="ARBA" id="ARBA00023172"/>
    </source>
</evidence>
<dbReference type="GO" id="GO:0006310">
    <property type="term" value="P:DNA recombination"/>
    <property type="evidence" value="ECO:0007669"/>
    <property type="project" value="UniProtKB-KW"/>
</dbReference>
<dbReference type="GO" id="GO:0015074">
    <property type="term" value="P:DNA integration"/>
    <property type="evidence" value="ECO:0007669"/>
    <property type="project" value="InterPro"/>
</dbReference>
<gene>
    <name evidence="2" type="ORF">F2Z80_06505</name>
</gene>
<dbReference type="Proteomes" id="UP000326687">
    <property type="component" value="Unassembled WGS sequence"/>
</dbReference>
<dbReference type="InterPro" id="IPR011010">
    <property type="entry name" value="DNA_brk_join_enz"/>
</dbReference>
<proteinExistence type="predicted"/>
<evidence type="ECO:0000313" key="2">
    <source>
        <dbReference type="EMBL" id="KAB0303613.1"/>
    </source>
</evidence>
<dbReference type="EMBL" id="VXDD01000001">
    <property type="protein sequence ID" value="KAB0303613.1"/>
    <property type="molecule type" value="Genomic_DNA"/>
</dbReference>
<dbReference type="RefSeq" id="WP_150894527.1">
    <property type="nucleotide sequence ID" value="NZ_VXDD01000001.1"/>
</dbReference>
<dbReference type="GO" id="GO:0003677">
    <property type="term" value="F:DNA binding"/>
    <property type="evidence" value="ECO:0007669"/>
    <property type="project" value="InterPro"/>
</dbReference>
<evidence type="ECO:0000313" key="3">
    <source>
        <dbReference type="Proteomes" id="UP000326687"/>
    </source>
</evidence>
<sequence>MTTSRPAKLPMDGMKAEFKAQALQEFNFYIKQHPLPKDSEAERLKIVDKVYDHTVSLARYSDSCITEKSLATIQKKLPNEDPYLSIFHSVLNLLIFYIERKTGIRAPELAMTTMLKQEVPVLTPDTFLNSELAASIYDLIESKSALQAYINAPIRNSGFLILWLILKEGISKEKDILPILSSHKPLYCIGSHCFYETKARRFWLSKKAEFLFQVWYQSKALPSRRMTKTIQEYLVAHHLLSSHHSLGIVALRQMLKLEYVMIRSNIEFKLHSRRLPNTLLSNHSLTRLFTGRRIHQAQEATTELKTTVRQQRHWLSGFSAGEGKIRRRVEKDIAQLTAKEQIDIVSFFTDKLASASPKEASKVSTELLADLHTRLEDKHKIRAMPFCWLILSWLYHLLKNGGKFKSTLRLKTIKDYVTSVCSPFISEFYGCDPEKMNEIDWAEKLNIVIESIASPQRKAFVAYFAKFLIDSALVPNLYLSDIDVPASEHKVDANIISHLEADNIIEALQQSEHPKAELAQLIFVLGFYLGLRRNEIRGLQFKDFHYKQDALHTLHVRPNKYRLLKTTDGSRNLPLDILLPTAHLEKLLGFVKASKLKHLPFDNLLFHHYADKDLNDAFELLTNVMRGVTGDETLRFHHCRHSFANWTLCLLYNLRQTHSWPFLEHNYFSLERAEQLRHRLEIRQNTRKQFWAVAQLLGHASPGATTSSYFHLADIFHRTYYASYLPELYAIRQFWGQGTTLDSDGTIKLKPRQQSIAKRFQPEVKSFSAPQSPFDISELDPPKIEHANDELSLEIIWRVIRRGAEGQSARIISNEMSLSFDMVKDILLTEEKLVPHTQRRSKHNAKPHINYGSQLKPNIAELGKWVSAFDDKQGELTNSINLNLLRGAIIDLVGAKDAKIRTSKKNLALTLIKFVKILDLSNQIIEIKWFMNDAPLTDLSQVTPYFNHIEFWIDALEHKLDLNRNCFSIILPKQLEELLPHFARYAKTIVSEDGKYLKYKAPGHVAIEVKQTRFYSDQRKDIKALPSRPRRRKSFVSFLRLVAIFVTLQNKNRERNE</sequence>
<dbReference type="Gene3D" id="1.10.443.10">
    <property type="entry name" value="Intergrase catalytic core"/>
    <property type="match status" value="1"/>
</dbReference>
<dbReference type="InterPro" id="IPR013762">
    <property type="entry name" value="Integrase-like_cat_sf"/>
</dbReference>
<accession>A0A5N3SD33</accession>
<organism evidence="2 3">
    <name type="scientific">Vibrio fortis</name>
    <dbReference type="NCBI Taxonomy" id="212667"/>
    <lineage>
        <taxon>Bacteria</taxon>
        <taxon>Pseudomonadati</taxon>
        <taxon>Pseudomonadota</taxon>
        <taxon>Gammaproteobacteria</taxon>
        <taxon>Vibrionales</taxon>
        <taxon>Vibrionaceae</taxon>
        <taxon>Vibrio</taxon>
    </lineage>
</organism>
<reference evidence="2 3" key="1">
    <citation type="submission" date="2019-09" db="EMBL/GenBank/DDBJ databases">
        <title>Vibrio Fortis S7-72.</title>
        <authorList>
            <person name="Das S.K."/>
        </authorList>
    </citation>
    <scope>NUCLEOTIDE SEQUENCE [LARGE SCALE GENOMIC DNA]</scope>
    <source>
        <strain evidence="2 3">S7-72</strain>
    </source>
</reference>
<keyword evidence="1" id="KW-0233">DNA recombination</keyword>
<dbReference type="SUPFAM" id="SSF56349">
    <property type="entry name" value="DNA breaking-rejoining enzymes"/>
    <property type="match status" value="1"/>
</dbReference>